<evidence type="ECO:0000313" key="2">
    <source>
        <dbReference type="EMBL" id="CAK9435546.1"/>
    </source>
</evidence>
<evidence type="ECO:0000256" key="1">
    <source>
        <dbReference type="SAM" id="MobiDB-lite"/>
    </source>
</evidence>
<keyword evidence="3" id="KW-1185">Reference proteome</keyword>
<sequence length="519" mass="59140">MLSSESDDAACASTEGSGAAAALEKRIEQMPLEQLNNYQDEIAAEFKKLSRQYVESRLSRITSMIDKLGESIELAQGNNKSWLKIYNFEVEIINNMITNTEDLIMVSNGTMPSKPDLVKNLDEYEEELKEIFRSMRSPFDFDATFKYETKELQDDDNQQKADCGAASATSATSATSANKLSNLPFPYLFNDIFQPHRTNLKCITKSKDYQTELIKRTCCSNATITWKQYHSKVAAKKQKLILKTNHQLNELYKEYNQLNQSHLQETMDRYYYNSLLTPERIASLANDGVKGNNGDVAAMLRRNHDSTYVTKGSRLLPKNEHELSSIRQELHANGKRAEQVRAGIKRSYNEAFIPPDLVNYANDGDGDELDGDLNAIKRAVLEKTGVMGVASESNTNKLSEAPLPVKKEKKNDHELTKDNVVVVDGEEEGEVDDDVDDKEEEEEEEEEYDDDDDDDDEDDSDDEDRYESYEEVYDVEEDMTPAEKESRQMYKNVLFQEQLVSIMPFPSVPPLNVFPKIDR</sequence>
<dbReference type="GeneID" id="92205469"/>
<dbReference type="EMBL" id="OZ022405">
    <property type="protein sequence ID" value="CAK9435546.1"/>
    <property type="molecule type" value="Genomic_DNA"/>
</dbReference>
<organism evidence="2 3">
    <name type="scientific">Lodderomyces beijingensis</name>
    <dbReference type="NCBI Taxonomy" id="1775926"/>
    <lineage>
        <taxon>Eukaryota</taxon>
        <taxon>Fungi</taxon>
        <taxon>Dikarya</taxon>
        <taxon>Ascomycota</taxon>
        <taxon>Saccharomycotina</taxon>
        <taxon>Pichiomycetes</taxon>
        <taxon>Debaryomycetaceae</taxon>
        <taxon>Candida/Lodderomyces clade</taxon>
        <taxon>Lodderomyces</taxon>
    </lineage>
</organism>
<accession>A0ABP0ZDT9</accession>
<reference evidence="2 3" key="1">
    <citation type="submission" date="2024-03" db="EMBL/GenBank/DDBJ databases">
        <authorList>
            <person name="Brejova B."/>
        </authorList>
    </citation>
    <scope>NUCLEOTIDE SEQUENCE [LARGE SCALE GENOMIC DNA]</scope>
    <source>
        <strain evidence="2 3">CBS 14171</strain>
    </source>
</reference>
<gene>
    <name evidence="2" type="ORF">LODBEIA_P02730</name>
</gene>
<proteinExistence type="predicted"/>
<evidence type="ECO:0000313" key="3">
    <source>
        <dbReference type="Proteomes" id="UP001497383"/>
    </source>
</evidence>
<feature type="compositionally biased region" description="Acidic residues" evidence="1">
    <location>
        <begin position="424"/>
        <end position="480"/>
    </location>
</feature>
<name>A0ABP0ZDT9_9ASCO</name>
<dbReference type="Proteomes" id="UP001497383">
    <property type="component" value="Chromosome 1"/>
</dbReference>
<feature type="compositionally biased region" description="Basic and acidic residues" evidence="1">
    <location>
        <begin position="405"/>
        <end position="417"/>
    </location>
</feature>
<dbReference type="RefSeq" id="XP_066827211.1">
    <property type="nucleotide sequence ID" value="XM_066972761.1"/>
</dbReference>
<protein>
    <submittedName>
        <fullName evidence="2">Uncharacterized protein</fullName>
    </submittedName>
</protein>
<feature type="region of interest" description="Disordered" evidence="1">
    <location>
        <begin position="391"/>
        <end position="484"/>
    </location>
</feature>